<name>A0A396JIJ4_MEDTR</name>
<evidence type="ECO:0000313" key="1">
    <source>
        <dbReference type="EMBL" id="RHN76974.1"/>
    </source>
</evidence>
<accession>A0A396JIJ4</accession>
<gene>
    <name evidence="1" type="ORF">MtrunA17_Chr1g0149731</name>
</gene>
<reference evidence="1" key="1">
    <citation type="journal article" date="2018" name="Nat. Plants">
        <title>Whole-genome landscape of Medicago truncatula symbiotic genes.</title>
        <authorList>
            <person name="Pecrix Y."/>
            <person name="Gamas P."/>
            <person name="Carrere S."/>
        </authorList>
    </citation>
    <scope>NUCLEOTIDE SEQUENCE</scope>
    <source>
        <tissue evidence="1">Leaves</tissue>
    </source>
</reference>
<organism evidence="1">
    <name type="scientific">Medicago truncatula</name>
    <name type="common">Barrel medic</name>
    <name type="synonym">Medicago tribuloides</name>
    <dbReference type="NCBI Taxonomy" id="3880"/>
    <lineage>
        <taxon>Eukaryota</taxon>
        <taxon>Viridiplantae</taxon>
        <taxon>Streptophyta</taxon>
        <taxon>Embryophyta</taxon>
        <taxon>Tracheophyta</taxon>
        <taxon>Spermatophyta</taxon>
        <taxon>Magnoliopsida</taxon>
        <taxon>eudicotyledons</taxon>
        <taxon>Gunneridae</taxon>
        <taxon>Pentapetalae</taxon>
        <taxon>rosids</taxon>
        <taxon>fabids</taxon>
        <taxon>Fabales</taxon>
        <taxon>Fabaceae</taxon>
        <taxon>Papilionoideae</taxon>
        <taxon>50 kb inversion clade</taxon>
        <taxon>NPAAA clade</taxon>
        <taxon>Hologalegina</taxon>
        <taxon>IRL clade</taxon>
        <taxon>Trifolieae</taxon>
        <taxon>Medicago</taxon>
    </lineage>
</organism>
<dbReference type="Proteomes" id="UP000265566">
    <property type="component" value="Chromosome 1"/>
</dbReference>
<dbReference type="AlphaFoldDB" id="A0A396JIJ4"/>
<sequence>MNYHFLILMLFSLSQRKKTSLKYVGIHMLRISNIYVSHSFSSNSKLEHDKLPCFFSNSCGVSDPQTHDLKHIG</sequence>
<protein>
    <submittedName>
        <fullName evidence="1">Uncharacterized protein</fullName>
    </submittedName>
</protein>
<comment type="caution">
    <text evidence="1">The sequence shown here is derived from an EMBL/GenBank/DDBJ whole genome shotgun (WGS) entry which is preliminary data.</text>
</comment>
<dbReference type="Gramene" id="rna374">
    <property type="protein sequence ID" value="RHN76974.1"/>
    <property type="gene ID" value="gene374"/>
</dbReference>
<proteinExistence type="predicted"/>
<dbReference type="EMBL" id="PSQE01000001">
    <property type="protein sequence ID" value="RHN76974.1"/>
    <property type="molecule type" value="Genomic_DNA"/>
</dbReference>